<dbReference type="Pfam" id="PF13768">
    <property type="entry name" value="VWA_3"/>
    <property type="match status" value="1"/>
</dbReference>
<keyword evidence="1" id="KW-0472">Membrane</keyword>
<feature type="transmembrane region" description="Helical" evidence="1">
    <location>
        <begin position="36"/>
        <end position="57"/>
    </location>
</feature>
<dbReference type="PANTHER" id="PTHR37947:SF2">
    <property type="entry name" value="VON WILLEBRAND FACTOR TYPE A"/>
    <property type="match status" value="1"/>
</dbReference>
<name>A0A6C2U837_PONDE</name>
<reference evidence="3 4" key="1">
    <citation type="submission" date="2019-04" db="EMBL/GenBank/DDBJ databases">
        <authorList>
            <person name="Van Vliet M D."/>
        </authorList>
    </citation>
    <scope>NUCLEOTIDE SEQUENCE [LARGE SCALE GENOMIC DNA]</scope>
    <source>
        <strain evidence="3 4">F1</strain>
    </source>
</reference>
<evidence type="ECO:0000256" key="1">
    <source>
        <dbReference type="SAM" id="Phobius"/>
    </source>
</evidence>
<feature type="transmembrane region" description="Helical" evidence="1">
    <location>
        <begin position="6"/>
        <end position="24"/>
    </location>
</feature>
<dbReference type="PROSITE" id="PS50234">
    <property type="entry name" value="VWFA"/>
    <property type="match status" value="1"/>
</dbReference>
<dbReference type="Gene3D" id="3.40.50.410">
    <property type="entry name" value="von Willebrand factor, type A domain"/>
    <property type="match status" value="1"/>
</dbReference>
<dbReference type="InterPro" id="IPR029062">
    <property type="entry name" value="Class_I_gatase-like"/>
</dbReference>
<dbReference type="Proteomes" id="UP000366872">
    <property type="component" value="Unassembled WGS sequence"/>
</dbReference>
<keyword evidence="1" id="KW-0812">Transmembrane</keyword>
<dbReference type="EMBL" id="CAAHFG010000003">
    <property type="protein sequence ID" value="VGO16039.1"/>
    <property type="molecule type" value="Genomic_DNA"/>
</dbReference>
<dbReference type="Gene3D" id="3.40.50.880">
    <property type="match status" value="2"/>
</dbReference>
<dbReference type="Pfam" id="PF00092">
    <property type="entry name" value="VWA"/>
    <property type="match status" value="1"/>
</dbReference>
<dbReference type="SUPFAM" id="SSF52317">
    <property type="entry name" value="Class I glutamine amidotransferase-like"/>
    <property type="match status" value="1"/>
</dbReference>
<feature type="domain" description="VWFA" evidence="2">
    <location>
        <begin position="413"/>
        <end position="578"/>
    </location>
</feature>
<dbReference type="InterPro" id="IPR036465">
    <property type="entry name" value="vWFA_dom_sf"/>
</dbReference>
<sequence>MELISLQPLWWLLLLVVLGVAYRFSLSDRPARFRRLAVGFRAAAIVLVVLALCRPYLHRPSRAVHVVHLVDVSESVDLDAGIGALERVMELDEKLKSSDSSETVLFGDAVRPMEPEAAKLMLEKWRDTVADDVFRRNTRMAEALRAARLGFPSGKLRRLVLYSDGIPTSGTVANELRRMEKEGIELSFERLQRVQHPEASVVEVEPSSPVVYAGESLRIKTRVSANQPMKARLRLINRGVVCGEQAVDLEEGENRFAFDNIVIKAEDQPLWQVELIPEEDRFPANNIAGCRIEVAGQVRVLVLHKTPRKMRHFKRAVESQGFSVEVRTPLGLPSSLDNLLEFDAVVLADIPATDIPDRSMQNLRRYVNDFGGGLLMLGSENSFGLGGYYKTPVEEVLPITSRFEKEKETPSMAMVLVIDKSGSMQGAPIELARRAAKATVELLSPRDKIAVIGFDSQPFIACDMTSAADIGRIQDSIDSIHASGGTSMYPAMAEGDRMLRSAGTRIRHMILLTDGQSTGGDFEGIAEDMAVSGITVSSVALGGGAARELLQRIARIGRGRYYETMDASSVPQIFTKETMEVSRSAIKEEPFVPVSVDTMGFLDGIDFDEAPFLLGYVMTRLKSAARLHLVTESGEPLLASNQAGLGTGMAFTSDATELWAGEWVEWDGFGPFWAQVLRRCVRKDRGQGIAVQTVEEPGGIRLLIDRRDAALKPLSGIGWDGTGAFEMGGTSSVEIRETGFGRYEAFLPMSEKRNCSLHLVDKDSGAARTVGWRRDYPDEYRLSSDVPESLANIPAFDSETILDRDGVAFTYRPAYPLFIFLAMGASILGILFRRVG</sequence>
<feature type="transmembrane region" description="Helical" evidence="1">
    <location>
        <begin position="814"/>
        <end position="832"/>
    </location>
</feature>
<protein>
    <recommendedName>
        <fullName evidence="2">VWFA domain-containing protein</fullName>
    </recommendedName>
</protein>
<dbReference type="RefSeq" id="WP_136081595.1">
    <property type="nucleotide sequence ID" value="NZ_CAAHFG010000003.1"/>
</dbReference>
<gene>
    <name evidence="3" type="ORF">PDESU_04629</name>
</gene>
<evidence type="ECO:0000313" key="3">
    <source>
        <dbReference type="EMBL" id="VGO16039.1"/>
    </source>
</evidence>
<dbReference type="SUPFAM" id="SSF53300">
    <property type="entry name" value="vWA-like"/>
    <property type="match status" value="2"/>
</dbReference>
<dbReference type="InterPro" id="IPR002035">
    <property type="entry name" value="VWF_A"/>
</dbReference>
<keyword evidence="1" id="KW-1133">Transmembrane helix</keyword>
<dbReference type="PANTHER" id="PTHR37947">
    <property type="entry name" value="BLL2462 PROTEIN"/>
    <property type="match status" value="1"/>
</dbReference>
<accession>A0A6C2U837</accession>
<dbReference type="SMART" id="SM00327">
    <property type="entry name" value="VWA"/>
    <property type="match status" value="1"/>
</dbReference>
<evidence type="ECO:0000259" key="2">
    <source>
        <dbReference type="PROSITE" id="PS50234"/>
    </source>
</evidence>
<proteinExistence type="predicted"/>
<dbReference type="AlphaFoldDB" id="A0A6C2U837"/>
<evidence type="ECO:0000313" key="4">
    <source>
        <dbReference type="Proteomes" id="UP000366872"/>
    </source>
</evidence>
<organism evidence="3 4">
    <name type="scientific">Pontiella desulfatans</name>
    <dbReference type="NCBI Taxonomy" id="2750659"/>
    <lineage>
        <taxon>Bacteria</taxon>
        <taxon>Pseudomonadati</taxon>
        <taxon>Kiritimatiellota</taxon>
        <taxon>Kiritimatiellia</taxon>
        <taxon>Kiritimatiellales</taxon>
        <taxon>Pontiellaceae</taxon>
        <taxon>Pontiella</taxon>
    </lineage>
</organism>
<keyword evidence="4" id="KW-1185">Reference proteome</keyword>